<organism evidence="4 5">
    <name type="scientific">Malus domestica</name>
    <name type="common">Apple</name>
    <name type="synonym">Pyrus malus</name>
    <dbReference type="NCBI Taxonomy" id="3750"/>
    <lineage>
        <taxon>Eukaryota</taxon>
        <taxon>Viridiplantae</taxon>
        <taxon>Streptophyta</taxon>
        <taxon>Embryophyta</taxon>
        <taxon>Tracheophyta</taxon>
        <taxon>Spermatophyta</taxon>
        <taxon>Magnoliopsida</taxon>
        <taxon>eudicotyledons</taxon>
        <taxon>Gunneridae</taxon>
        <taxon>Pentapetalae</taxon>
        <taxon>rosids</taxon>
        <taxon>fabids</taxon>
        <taxon>Rosales</taxon>
        <taxon>Rosaceae</taxon>
        <taxon>Amygdaloideae</taxon>
        <taxon>Maleae</taxon>
        <taxon>Malus</taxon>
    </lineage>
</organism>
<protein>
    <recommendedName>
        <fullName evidence="3">Leucine-rich repeat-containing N-terminal plant-type domain-containing protein</fullName>
    </recommendedName>
</protein>
<keyword evidence="1" id="KW-0433">Leucine-rich repeat</keyword>
<keyword evidence="5" id="KW-1185">Reference proteome</keyword>
<reference evidence="4 5" key="1">
    <citation type="submission" date="2018-10" db="EMBL/GenBank/DDBJ databases">
        <title>A high-quality apple genome assembly.</title>
        <authorList>
            <person name="Hu J."/>
        </authorList>
    </citation>
    <scope>NUCLEOTIDE SEQUENCE [LARGE SCALE GENOMIC DNA]</scope>
    <source>
        <strain evidence="5">cv. HFTH1</strain>
        <tissue evidence="4">Young leaf</tissue>
    </source>
</reference>
<evidence type="ECO:0000256" key="1">
    <source>
        <dbReference type="ARBA" id="ARBA00022614"/>
    </source>
</evidence>
<dbReference type="InterPro" id="IPR013210">
    <property type="entry name" value="LRR_N_plant-typ"/>
</dbReference>
<evidence type="ECO:0000259" key="3">
    <source>
        <dbReference type="Pfam" id="PF08263"/>
    </source>
</evidence>
<keyword evidence="2" id="KW-0677">Repeat</keyword>
<dbReference type="Proteomes" id="UP000290289">
    <property type="component" value="Chromosome 11"/>
</dbReference>
<sequence>MNGVCLICKNPNDRSLRSSSTSPSLRMKTTTIEESALAIAHTNFNTDQSALLAFKAHITSDPQNILTANWSSASQFRRLQLGWRYLRCSPP</sequence>
<evidence type="ECO:0000256" key="2">
    <source>
        <dbReference type="ARBA" id="ARBA00022737"/>
    </source>
</evidence>
<feature type="domain" description="Leucine-rich repeat-containing N-terminal plant-type" evidence="3">
    <location>
        <begin position="45"/>
        <end position="73"/>
    </location>
</feature>
<accession>A0A498IS95</accession>
<gene>
    <name evidence="4" type="ORF">DVH24_040130</name>
</gene>
<dbReference type="Pfam" id="PF08263">
    <property type="entry name" value="LRRNT_2"/>
    <property type="match status" value="1"/>
</dbReference>
<evidence type="ECO:0000313" key="4">
    <source>
        <dbReference type="EMBL" id="RXH84782.1"/>
    </source>
</evidence>
<evidence type="ECO:0000313" key="5">
    <source>
        <dbReference type="Proteomes" id="UP000290289"/>
    </source>
</evidence>
<dbReference type="AlphaFoldDB" id="A0A498IS95"/>
<dbReference type="EMBL" id="RDQH01000337">
    <property type="protein sequence ID" value="RXH84782.1"/>
    <property type="molecule type" value="Genomic_DNA"/>
</dbReference>
<proteinExistence type="predicted"/>
<name>A0A498IS95_MALDO</name>
<comment type="caution">
    <text evidence="4">The sequence shown here is derived from an EMBL/GenBank/DDBJ whole genome shotgun (WGS) entry which is preliminary data.</text>
</comment>